<proteinExistence type="predicted"/>
<dbReference type="Gene3D" id="1.20.120.1490">
    <property type="match status" value="1"/>
</dbReference>
<sequence length="171" mass="18535">MNSLKKKFVAGGIVLVMATSAAGVFAKGGSFTGEGERKGGVNLDYIFTELALTDDQQTEVTEIITQLKEKNFEARKEAREARKEASEAPSAEERQAARDANRAAHMQELTDQLNTVLSADDAEDLVTYLDAHHGSREGERGDRNGKGERGGKEGRGSKQLFDADSTVDESK</sequence>
<gene>
    <name evidence="3" type="ORF">BCF53_109176</name>
</gene>
<evidence type="ECO:0000256" key="1">
    <source>
        <dbReference type="SAM" id="MobiDB-lite"/>
    </source>
</evidence>
<keyword evidence="4" id="KW-1185">Reference proteome</keyword>
<feature type="compositionally biased region" description="Basic and acidic residues" evidence="1">
    <location>
        <begin position="73"/>
        <end position="102"/>
    </location>
</feature>
<evidence type="ECO:0000256" key="2">
    <source>
        <dbReference type="SAM" id="SignalP"/>
    </source>
</evidence>
<evidence type="ECO:0000313" key="4">
    <source>
        <dbReference type="Proteomes" id="UP000295793"/>
    </source>
</evidence>
<feature type="compositionally biased region" description="Basic and acidic residues" evidence="1">
    <location>
        <begin position="130"/>
        <end position="156"/>
    </location>
</feature>
<evidence type="ECO:0008006" key="5">
    <source>
        <dbReference type="Google" id="ProtNLM"/>
    </source>
</evidence>
<feature type="region of interest" description="Disordered" evidence="1">
    <location>
        <begin position="73"/>
        <end position="115"/>
    </location>
</feature>
<dbReference type="GO" id="GO:0042597">
    <property type="term" value="C:periplasmic space"/>
    <property type="evidence" value="ECO:0007669"/>
    <property type="project" value="InterPro"/>
</dbReference>
<keyword evidence="2" id="KW-0732">Signal</keyword>
<comment type="caution">
    <text evidence="3">The sequence shown here is derived from an EMBL/GenBank/DDBJ whole genome shotgun (WGS) entry which is preliminary data.</text>
</comment>
<dbReference type="EMBL" id="SLZR01000009">
    <property type="protein sequence ID" value="TCS40466.1"/>
    <property type="molecule type" value="Genomic_DNA"/>
</dbReference>
<evidence type="ECO:0000313" key="3">
    <source>
        <dbReference type="EMBL" id="TCS40466.1"/>
    </source>
</evidence>
<dbReference type="AlphaFoldDB" id="A0A4R3I410"/>
<feature type="chain" id="PRO_5020756516" description="LTXXQ motif family protein" evidence="2">
    <location>
        <begin position="27"/>
        <end position="171"/>
    </location>
</feature>
<dbReference type="OrthoDB" id="6199340at2"/>
<protein>
    <recommendedName>
        <fullName evidence="5">LTXXQ motif family protein</fullName>
    </recommendedName>
</protein>
<accession>A0A4R3I410</accession>
<dbReference type="Proteomes" id="UP000295793">
    <property type="component" value="Unassembled WGS sequence"/>
</dbReference>
<name>A0A4R3I410_9GAMM</name>
<feature type="region of interest" description="Disordered" evidence="1">
    <location>
        <begin position="128"/>
        <end position="171"/>
    </location>
</feature>
<organism evidence="3 4">
    <name type="scientific">Reinekea marinisedimentorum</name>
    <dbReference type="NCBI Taxonomy" id="230495"/>
    <lineage>
        <taxon>Bacteria</taxon>
        <taxon>Pseudomonadati</taxon>
        <taxon>Pseudomonadota</taxon>
        <taxon>Gammaproteobacteria</taxon>
        <taxon>Oceanospirillales</taxon>
        <taxon>Saccharospirillaceae</taxon>
        <taxon>Reinekea</taxon>
    </lineage>
</organism>
<feature type="signal peptide" evidence="2">
    <location>
        <begin position="1"/>
        <end position="26"/>
    </location>
</feature>
<reference evidence="3 4" key="1">
    <citation type="submission" date="2019-03" db="EMBL/GenBank/DDBJ databases">
        <title>Genomic Encyclopedia of Archaeal and Bacterial Type Strains, Phase II (KMG-II): from individual species to whole genera.</title>
        <authorList>
            <person name="Goeker M."/>
        </authorList>
    </citation>
    <scope>NUCLEOTIDE SEQUENCE [LARGE SCALE GENOMIC DNA]</scope>
    <source>
        <strain evidence="3 4">DSM 15388</strain>
    </source>
</reference>